<evidence type="ECO:0000313" key="2">
    <source>
        <dbReference type="EMBL" id="CAJ1933253.1"/>
    </source>
</evidence>
<proteinExistence type="predicted"/>
<dbReference type="EMBL" id="OY731399">
    <property type="protein sequence ID" value="CAJ1933253.1"/>
    <property type="molecule type" value="Genomic_DNA"/>
</dbReference>
<dbReference type="Gramene" id="rna-AYBTSS11_LOCUS6246">
    <property type="protein sequence ID" value="CAJ1933253.1"/>
    <property type="gene ID" value="gene-AYBTSS11_LOCUS6246"/>
</dbReference>
<feature type="region of interest" description="Disordered" evidence="1">
    <location>
        <begin position="112"/>
        <end position="140"/>
    </location>
</feature>
<reference evidence="2" key="1">
    <citation type="submission" date="2023-10" db="EMBL/GenBank/DDBJ databases">
        <authorList>
            <person name="Domelevo Entfellner J.-B."/>
        </authorList>
    </citation>
    <scope>NUCLEOTIDE SEQUENCE</scope>
</reference>
<accession>A0AA86SLG3</accession>
<name>A0AA86SLG3_9FABA</name>
<keyword evidence="3" id="KW-1185">Reference proteome</keyword>
<evidence type="ECO:0000256" key="1">
    <source>
        <dbReference type="SAM" id="MobiDB-lite"/>
    </source>
</evidence>
<organism evidence="2 3">
    <name type="scientific">Sphenostylis stenocarpa</name>
    <dbReference type="NCBI Taxonomy" id="92480"/>
    <lineage>
        <taxon>Eukaryota</taxon>
        <taxon>Viridiplantae</taxon>
        <taxon>Streptophyta</taxon>
        <taxon>Embryophyta</taxon>
        <taxon>Tracheophyta</taxon>
        <taxon>Spermatophyta</taxon>
        <taxon>Magnoliopsida</taxon>
        <taxon>eudicotyledons</taxon>
        <taxon>Gunneridae</taxon>
        <taxon>Pentapetalae</taxon>
        <taxon>rosids</taxon>
        <taxon>fabids</taxon>
        <taxon>Fabales</taxon>
        <taxon>Fabaceae</taxon>
        <taxon>Papilionoideae</taxon>
        <taxon>50 kb inversion clade</taxon>
        <taxon>NPAAA clade</taxon>
        <taxon>indigoferoid/millettioid clade</taxon>
        <taxon>Phaseoleae</taxon>
        <taxon>Sphenostylis</taxon>
    </lineage>
</organism>
<feature type="compositionally biased region" description="Basic residues" evidence="1">
    <location>
        <begin position="113"/>
        <end position="133"/>
    </location>
</feature>
<sequence length="159" mass="18358">MNEEEGEWREGNKVISPRILPILSKPTFTSKYRINLCSFSLWKPPLPRSSTLSFLSKAQGIIVKLLRITHTTNLSWIFGSVHFPLAAPPHKPTKSFAITFLIPFSSLEPSPTHLHHHFTQPSINKKKRKRKTLTHQEQEQENRLPLVSMTFDVMCECDR</sequence>
<protein>
    <submittedName>
        <fullName evidence="2">Uncharacterized protein</fullName>
    </submittedName>
</protein>
<gene>
    <name evidence="2" type="ORF">AYBTSS11_LOCUS6246</name>
</gene>
<evidence type="ECO:0000313" key="3">
    <source>
        <dbReference type="Proteomes" id="UP001189624"/>
    </source>
</evidence>
<dbReference type="AlphaFoldDB" id="A0AA86SLG3"/>
<dbReference type="Proteomes" id="UP001189624">
    <property type="component" value="Chromosome 2"/>
</dbReference>